<gene>
    <name evidence="1" type="ORF">ESZ26_08065</name>
    <name evidence="2" type="ORF">ESZ27_04755</name>
</gene>
<dbReference type="Proteomes" id="UP000321525">
    <property type="component" value="Unassembled WGS sequence"/>
</dbReference>
<dbReference type="OrthoDB" id="9790784at2"/>
<dbReference type="Gene3D" id="2.60.40.10">
    <property type="entry name" value="Immunoglobulins"/>
    <property type="match status" value="1"/>
</dbReference>
<dbReference type="InterPro" id="IPR013783">
    <property type="entry name" value="Ig-like_fold"/>
</dbReference>
<protein>
    <recommendedName>
        <fullName evidence="5">PKD/Chitinase domain-containing protein</fullName>
    </recommendedName>
</protein>
<keyword evidence="3" id="KW-1185">Reference proteome</keyword>
<organism evidence="2 4">
    <name type="scientific">Colwellia hornerae</name>
    <dbReference type="NCBI Taxonomy" id="89402"/>
    <lineage>
        <taxon>Bacteria</taxon>
        <taxon>Pseudomonadati</taxon>
        <taxon>Pseudomonadota</taxon>
        <taxon>Gammaproteobacteria</taxon>
        <taxon>Alteromonadales</taxon>
        <taxon>Colwelliaceae</taxon>
        <taxon>Colwellia</taxon>
    </lineage>
</organism>
<dbReference type="Pfam" id="PF22352">
    <property type="entry name" value="K319L-like_PKD"/>
    <property type="match status" value="1"/>
</dbReference>
<evidence type="ECO:0000313" key="2">
    <source>
        <dbReference type="EMBL" id="TWX70070.1"/>
    </source>
</evidence>
<sequence length="400" mass="43732">MNKLVVFFGILIFLNGCGGGSSSTSSATTKNNVPVVSLLASNQTIFGLDTIELSGTATDADGDLLSYVWKQTSPMDTAVDLSQVNGSGSFSIRIPDVAVQTTFTFTLAVSDGKSTSTKSINIVTSVLPPFSLSLISHDLQVNEFEEAIIKLHYENARGEVSLSTILSGDGFVNDETTVVKKDGSQGIISLTINNVLRQMLLSLTITATDSVETVSVVEIQVEVFNTSILRKIAMINVIKNSYDAILNAEEERKVIESLSNLAFYSGEVAFSEKNNFIAKVGPMFDQNLALLIRAEFDQFETDQQQYINEELVDLKLVSFHANMANYIEPINAIIAEVSILSNTVELTLGDYYFIEQDNILSQFWGNSSLGSQGDKWAFSNDFQYLTDVIFPDDQICTAVN</sequence>
<dbReference type="RefSeq" id="WP_146799232.1">
    <property type="nucleotide sequence ID" value="NZ_VOLP01000010.1"/>
</dbReference>
<name>A0A5C6QN89_9GAMM</name>
<evidence type="ECO:0000313" key="1">
    <source>
        <dbReference type="EMBL" id="TWX60314.1"/>
    </source>
</evidence>
<comment type="caution">
    <text evidence="2">The sequence shown here is derived from an EMBL/GenBank/DDBJ whole genome shotgun (WGS) entry which is preliminary data.</text>
</comment>
<dbReference type="EMBL" id="VOLQ01000006">
    <property type="protein sequence ID" value="TWX70070.1"/>
    <property type="molecule type" value="Genomic_DNA"/>
</dbReference>
<dbReference type="Proteomes" id="UP000321917">
    <property type="component" value="Unassembled WGS sequence"/>
</dbReference>
<evidence type="ECO:0008006" key="5">
    <source>
        <dbReference type="Google" id="ProtNLM"/>
    </source>
</evidence>
<accession>A0A5C6QN89</accession>
<reference evidence="2 4" key="1">
    <citation type="submission" date="2019-07" db="EMBL/GenBank/DDBJ databases">
        <title>Genomes of sea-ice associated Colwellia species.</title>
        <authorList>
            <person name="Bowman J.P."/>
        </authorList>
    </citation>
    <scope>NUCLEOTIDE SEQUENCE [LARGE SCALE GENOMIC DNA]</scope>
    <source>
        <strain evidence="1 3">ACAM 607</strain>
        <strain evidence="2 4">IC036</strain>
    </source>
</reference>
<dbReference type="EMBL" id="VOLR01000009">
    <property type="protein sequence ID" value="TWX60314.1"/>
    <property type="molecule type" value="Genomic_DNA"/>
</dbReference>
<dbReference type="AlphaFoldDB" id="A0A5C6QN89"/>
<evidence type="ECO:0000313" key="3">
    <source>
        <dbReference type="Proteomes" id="UP000321525"/>
    </source>
</evidence>
<proteinExistence type="predicted"/>
<evidence type="ECO:0000313" key="4">
    <source>
        <dbReference type="Proteomes" id="UP000321917"/>
    </source>
</evidence>